<reference evidence="1 2" key="1">
    <citation type="journal article" date="2015" name="Nature">
        <title>rRNA introns, odd ribosomes, and small enigmatic genomes across a large radiation of phyla.</title>
        <authorList>
            <person name="Brown C.T."/>
            <person name="Hug L.A."/>
            <person name="Thomas B.C."/>
            <person name="Sharon I."/>
            <person name="Castelle C.J."/>
            <person name="Singh A."/>
            <person name="Wilkins M.J."/>
            <person name="Williams K.H."/>
            <person name="Banfield J.F."/>
        </authorList>
    </citation>
    <scope>NUCLEOTIDE SEQUENCE [LARGE SCALE GENOMIC DNA]</scope>
</reference>
<dbReference type="AlphaFoldDB" id="A0A0G1BBR5"/>
<organism evidence="1 2">
    <name type="scientific">Candidatus Daviesbacteria bacterium GW2011_GWA2_42_7</name>
    <dbReference type="NCBI Taxonomy" id="1618425"/>
    <lineage>
        <taxon>Bacteria</taxon>
        <taxon>Candidatus Daviesiibacteriota</taxon>
    </lineage>
</organism>
<name>A0A0G1BBR5_9BACT</name>
<proteinExistence type="predicted"/>
<dbReference type="Proteomes" id="UP000034785">
    <property type="component" value="Unassembled WGS sequence"/>
</dbReference>
<evidence type="ECO:0000313" key="1">
    <source>
        <dbReference type="EMBL" id="KKS70619.1"/>
    </source>
</evidence>
<sequence length="404" mass="44966">MGQTSPKTYLILFQNDKEIRPTGGFITAYTFLTLDKGHISTSVSDDIYRLDERLLATCESKICPLTPPAPIVKYLPEVTGKPRSAWSMRDSNISPDLPTAASEFERMYSLLGGGLPFDGIITIDTQVVEELIAITGPVEVYGTNYSAEKDPRCNCPNVVYELEHYAEVAAKGEQDRKAVLGTLMQQVLGRALGSGVDKVPDFLTSGVRLANDKHIMFFMHNLRTQAAMSKLNWTGQIQAFEGDYLHINDANFAGGKSNLYVEEKVVYEIKVDSSGNVSNKVTIEYKNPQPFNTWLNGILRDYVRVYVPKGSKLVSSKGSDDPVNTLEDEKLGKTYFDAFIQVRPQNSRTLSFEYTSSVKAQGKSLPLLIQKQPGAKDHHYIVKVNGSTKAEFDLTSDKEFNLNF</sequence>
<dbReference type="Pfam" id="PF13196">
    <property type="entry name" value="DUF4012"/>
    <property type="match status" value="1"/>
</dbReference>
<dbReference type="InterPro" id="IPR025101">
    <property type="entry name" value="DUF4012"/>
</dbReference>
<dbReference type="EMBL" id="LCEJ01000018">
    <property type="protein sequence ID" value="KKS70619.1"/>
    <property type="molecule type" value="Genomic_DNA"/>
</dbReference>
<protein>
    <submittedName>
        <fullName evidence="1">Uncharacterized protein</fullName>
    </submittedName>
</protein>
<evidence type="ECO:0000313" key="2">
    <source>
        <dbReference type="Proteomes" id="UP000034785"/>
    </source>
</evidence>
<accession>A0A0G1BBR5</accession>
<gene>
    <name evidence="1" type="ORF">UV41_C0018G0012</name>
</gene>
<comment type="caution">
    <text evidence="1">The sequence shown here is derived from an EMBL/GenBank/DDBJ whole genome shotgun (WGS) entry which is preliminary data.</text>
</comment>